<keyword evidence="3" id="KW-1185">Reference proteome</keyword>
<dbReference type="AlphaFoldDB" id="A0AA88XMS2"/>
<feature type="compositionally biased region" description="Low complexity" evidence="1">
    <location>
        <begin position="253"/>
        <end position="267"/>
    </location>
</feature>
<dbReference type="EMBL" id="VSWD01000011">
    <property type="protein sequence ID" value="KAK3088231.1"/>
    <property type="molecule type" value="Genomic_DNA"/>
</dbReference>
<proteinExistence type="predicted"/>
<dbReference type="PANTHER" id="PTHR23095">
    <property type="entry name" value="PARANEOPLASTIC ANTIGEN"/>
    <property type="match status" value="1"/>
</dbReference>
<comment type="caution">
    <text evidence="2">The sequence shown here is derived from an EMBL/GenBank/DDBJ whole genome shotgun (WGS) entry which is preliminary data.</text>
</comment>
<accession>A0AA88XMS2</accession>
<sequence>MADYVQAEGLTNENPTNPTIKTELAQGATPKVMTSHIPKISTFSGDTTKQDTSYDLWRYEVDCLVKEKYSEAVIAQAIRRSLRGDAGKVAMRLGSDAKVNQILDKMESVYGTLERGETIMQEFYSETQHKTEDSMSWSCRLEEIYRKAKVKGVATKQEENEKLRSKYWNGLHQLLRDITGYKYDTIKDFDELRREIKLIEKEHNMKRTQTNMAVTSDTQEGNEFQELKGMIQQLSVKVTMLKKDNQRNDKGNQQHQQCQQPLQQRKP</sequence>
<evidence type="ECO:0000313" key="2">
    <source>
        <dbReference type="EMBL" id="KAK3088231.1"/>
    </source>
</evidence>
<organism evidence="2 3">
    <name type="scientific">Pinctada imbricata</name>
    <name type="common">Atlantic pearl-oyster</name>
    <name type="synonym">Pinctada martensii</name>
    <dbReference type="NCBI Taxonomy" id="66713"/>
    <lineage>
        <taxon>Eukaryota</taxon>
        <taxon>Metazoa</taxon>
        <taxon>Spiralia</taxon>
        <taxon>Lophotrochozoa</taxon>
        <taxon>Mollusca</taxon>
        <taxon>Bivalvia</taxon>
        <taxon>Autobranchia</taxon>
        <taxon>Pteriomorphia</taxon>
        <taxon>Pterioida</taxon>
        <taxon>Pterioidea</taxon>
        <taxon>Pteriidae</taxon>
        <taxon>Pinctada</taxon>
    </lineage>
</organism>
<feature type="region of interest" description="Disordered" evidence="1">
    <location>
        <begin position="243"/>
        <end position="267"/>
    </location>
</feature>
<dbReference type="Proteomes" id="UP001186944">
    <property type="component" value="Unassembled WGS sequence"/>
</dbReference>
<dbReference type="PANTHER" id="PTHR23095:SF46">
    <property type="entry name" value="GAG PROTEIN"/>
    <property type="match status" value="1"/>
</dbReference>
<evidence type="ECO:0000256" key="1">
    <source>
        <dbReference type="SAM" id="MobiDB-lite"/>
    </source>
</evidence>
<protein>
    <submittedName>
        <fullName evidence="2">Uncharacterized protein</fullName>
    </submittedName>
</protein>
<name>A0AA88XMS2_PINIB</name>
<feature type="compositionally biased region" description="Basic and acidic residues" evidence="1">
    <location>
        <begin position="243"/>
        <end position="252"/>
    </location>
</feature>
<gene>
    <name evidence="2" type="ORF">FSP39_016429</name>
</gene>
<reference evidence="2" key="1">
    <citation type="submission" date="2019-08" db="EMBL/GenBank/DDBJ databases">
        <title>The improved chromosome-level genome for the pearl oyster Pinctada fucata martensii using PacBio sequencing and Hi-C.</title>
        <authorList>
            <person name="Zheng Z."/>
        </authorList>
    </citation>
    <scope>NUCLEOTIDE SEQUENCE</scope>
    <source>
        <strain evidence="2">ZZ-2019</strain>
        <tissue evidence="2">Adductor muscle</tissue>
    </source>
</reference>
<dbReference type="InterPro" id="IPR026523">
    <property type="entry name" value="PNMA"/>
</dbReference>
<evidence type="ECO:0000313" key="3">
    <source>
        <dbReference type="Proteomes" id="UP001186944"/>
    </source>
</evidence>